<proteinExistence type="predicted"/>
<keyword evidence="3" id="KW-1185">Reference proteome</keyword>
<dbReference type="EMBL" id="JACHXN010000007">
    <property type="protein sequence ID" value="MBB3146172.1"/>
    <property type="molecule type" value="Genomic_DNA"/>
</dbReference>
<evidence type="ECO:0000256" key="1">
    <source>
        <dbReference type="SAM" id="MobiDB-lite"/>
    </source>
</evidence>
<feature type="region of interest" description="Disordered" evidence="1">
    <location>
        <begin position="90"/>
        <end position="116"/>
    </location>
</feature>
<dbReference type="Proteomes" id="UP000554520">
    <property type="component" value="Unassembled WGS sequence"/>
</dbReference>
<comment type="caution">
    <text evidence="2">The sequence shown here is derived from an EMBL/GenBank/DDBJ whole genome shotgun (WGS) entry which is preliminary data.</text>
</comment>
<protein>
    <submittedName>
        <fullName evidence="2">Uncharacterized protein</fullName>
    </submittedName>
</protein>
<sequence>MQSLEAMEIKWQKTPPGPDGQLQDFTATSRNGIDIGRVYQIDSGPDLGLWFWTFLLGHSQFRMTDVSGVQRSRPNAAQQVARAYQRYLGTAGSDGGGLSRIPVITTANSNGKPPCP</sequence>
<dbReference type="RefSeq" id="WP_183662018.1">
    <property type="nucleotide sequence ID" value="NZ_JACHXN010000007.1"/>
</dbReference>
<evidence type="ECO:0000313" key="3">
    <source>
        <dbReference type="Proteomes" id="UP000554520"/>
    </source>
</evidence>
<dbReference type="AlphaFoldDB" id="A0A839UB66"/>
<accession>A0A839UB66</accession>
<gene>
    <name evidence="2" type="ORF">FHS21_002587</name>
</gene>
<reference evidence="2 3" key="1">
    <citation type="submission" date="2020-08" db="EMBL/GenBank/DDBJ databases">
        <title>Genomic Encyclopedia of Type Strains, Phase III (KMG-III): the genomes of soil and plant-associated and newly described type strains.</title>
        <authorList>
            <person name="Whitman W."/>
        </authorList>
    </citation>
    <scope>NUCLEOTIDE SEQUENCE [LARGE SCALE GENOMIC DNA]</scope>
    <source>
        <strain evidence="2 3">CECT 7015</strain>
    </source>
</reference>
<evidence type="ECO:0000313" key="2">
    <source>
        <dbReference type="EMBL" id="MBB3146172.1"/>
    </source>
</evidence>
<feature type="region of interest" description="Disordered" evidence="1">
    <location>
        <begin position="1"/>
        <end position="22"/>
    </location>
</feature>
<feature type="compositionally biased region" description="Polar residues" evidence="1">
    <location>
        <begin position="105"/>
        <end position="116"/>
    </location>
</feature>
<organism evidence="2 3">
    <name type="scientific">Phyllobacterium trifolii</name>
    <dbReference type="NCBI Taxonomy" id="300193"/>
    <lineage>
        <taxon>Bacteria</taxon>
        <taxon>Pseudomonadati</taxon>
        <taxon>Pseudomonadota</taxon>
        <taxon>Alphaproteobacteria</taxon>
        <taxon>Hyphomicrobiales</taxon>
        <taxon>Phyllobacteriaceae</taxon>
        <taxon>Phyllobacterium</taxon>
    </lineage>
</organism>
<name>A0A839UB66_9HYPH</name>